<protein>
    <submittedName>
        <fullName evidence="2">Lysophospholipase</fullName>
    </submittedName>
</protein>
<accession>E1RBS0</accession>
<keyword evidence="3" id="KW-1185">Reference proteome</keyword>
<name>E1RBS0_SEDSS</name>
<dbReference type="STRING" id="573413.Spirs_0660"/>
<dbReference type="HOGENOM" id="CLU_076356_0_0_12"/>
<proteinExistence type="predicted"/>
<evidence type="ECO:0000313" key="3">
    <source>
        <dbReference type="Proteomes" id="UP000002318"/>
    </source>
</evidence>
<dbReference type="EMBL" id="CP002116">
    <property type="protein sequence ID" value="ADK79800.1"/>
    <property type="molecule type" value="Genomic_DNA"/>
</dbReference>
<dbReference type="InterPro" id="IPR029058">
    <property type="entry name" value="AB_hydrolase_fold"/>
</dbReference>
<dbReference type="OrthoDB" id="1376138at2"/>
<dbReference type="AlphaFoldDB" id="E1RBS0"/>
<dbReference type="Gene3D" id="3.40.50.1820">
    <property type="entry name" value="alpha/beta hydrolase"/>
    <property type="match status" value="1"/>
</dbReference>
<dbReference type="eggNOG" id="COG2267">
    <property type="taxonomic scope" value="Bacteria"/>
</dbReference>
<dbReference type="InterPro" id="IPR022742">
    <property type="entry name" value="Hydrolase_4"/>
</dbReference>
<dbReference type="PANTHER" id="PTHR11614">
    <property type="entry name" value="PHOSPHOLIPASE-RELATED"/>
    <property type="match status" value="1"/>
</dbReference>
<dbReference type="Proteomes" id="UP000002318">
    <property type="component" value="Chromosome"/>
</dbReference>
<dbReference type="KEGG" id="ssm:Spirs_0660"/>
<sequence>MDNYKNDSVWAKVQPYVPAHNRIDETTYPEEYFLPISDMNVHIDHYKAINPKGKIVLFHGVGGNGRLLSFIAVPLVKSGFEVICPDLPLYGYTHYSQKITYKTWISCGTELVNYYQSMSNLPLFLFGLSAGGMLAYQIANKCANINGLMVTCILDQRNITVTKNTASNPLFGRIAKPFIAMVQSVAGNIKIPMKWIGNMRAIVNNKELAALLMEDKKSSGAMVPLSFIHTMLNPVIEVEPENFDRCPVLLVHPGDDHWTDIELSNLFYNRLGCKKQTVILDGAGHFPIEELGLKQMERSCIEFLKQHL</sequence>
<reference evidence="2 3" key="1">
    <citation type="journal article" date="2010" name="Stand. Genomic Sci.">
        <title>Complete genome sequence of Spirochaeta smaragdinae type strain (SEBR 4228).</title>
        <authorList>
            <person name="Mavromatis K."/>
            <person name="Yasawong M."/>
            <person name="Chertkov O."/>
            <person name="Lapidus A."/>
            <person name="Lucas S."/>
            <person name="Nolan M."/>
            <person name="Del Rio T.G."/>
            <person name="Tice H."/>
            <person name="Cheng J.F."/>
            <person name="Pitluck S."/>
            <person name="Liolios K."/>
            <person name="Ivanova N."/>
            <person name="Tapia R."/>
            <person name="Han C."/>
            <person name="Bruce D."/>
            <person name="Goodwin L."/>
            <person name="Pati A."/>
            <person name="Chen A."/>
            <person name="Palaniappan K."/>
            <person name="Land M."/>
            <person name="Hauser L."/>
            <person name="Chang Y.J."/>
            <person name="Jeffries C.D."/>
            <person name="Detter J.C."/>
            <person name="Rohde M."/>
            <person name="Brambilla E."/>
            <person name="Spring S."/>
            <person name="Goker M."/>
            <person name="Sikorski J."/>
            <person name="Woyke T."/>
            <person name="Bristow J."/>
            <person name="Eisen J.A."/>
            <person name="Markowitz V."/>
            <person name="Hugenholtz P."/>
            <person name="Klenk H.P."/>
            <person name="Kyrpides N.C."/>
        </authorList>
    </citation>
    <scope>NUCLEOTIDE SEQUENCE [LARGE SCALE GENOMIC DNA]</scope>
    <source>
        <strain evidence="3">DSM 11293 / JCM 15392 / SEBR 4228</strain>
    </source>
</reference>
<feature type="domain" description="Serine aminopeptidase S33" evidence="1">
    <location>
        <begin position="50"/>
        <end position="290"/>
    </location>
</feature>
<organism evidence="2 3">
    <name type="scientific">Sediminispirochaeta smaragdinae (strain DSM 11293 / JCM 15392 / SEBR 4228)</name>
    <name type="common">Spirochaeta smaragdinae</name>
    <dbReference type="NCBI Taxonomy" id="573413"/>
    <lineage>
        <taxon>Bacteria</taxon>
        <taxon>Pseudomonadati</taxon>
        <taxon>Spirochaetota</taxon>
        <taxon>Spirochaetia</taxon>
        <taxon>Spirochaetales</taxon>
        <taxon>Spirochaetaceae</taxon>
        <taxon>Sediminispirochaeta</taxon>
    </lineage>
</organism>
<gene>
    <name evidence="2" type="ordered locus">Spirs_0660</name>
</gene>
<evidence type="ECO:0000259" key="1">
    <source>
        <dbReference type="Pfam" id="PF12146"/>
    </source>
</evidence>
<dbReference type="SUPFAM" id="SSF53474">
    <property type="entry name" value="alpha/beta-Hydrolases"/>
    <property type="match status" value="1"/>
</dbReference>
<dbReference type="Pfam" id="PF12146">
    <property type="entry name" value="Hydrolase_4"/>
    <property type="match status" value="1"/>
</dbReference>
<dbReference type="InterPro" id="IPR051044">
    <property type="entry name" value="MAG_DAG_Lipase"/>
</dbReference>
<evidence type="ECO:0000313" key="2">
    <source>
        <dbReference type="EMBL" id="ADK79800.1"/>
    </source>
</evidence>
<dbReference type="RefSeq" id="WP_013253264.1">
    <property type="nucleotide sequence ID" value="NC_014364.1"/>
</dbReference>